<evidence type="ECO:0000313" key="1">
    <source>
        <dbReference type="EMBL" id="CAE0327621.1"/>
    </source>
</evidence>
<proteinExistence type="predicted"/>
<gene>
    <name evidence="1" type="ORF">SINC0208_LOCUS8248</name>
</gene>
<protein>
    <recommendedName>
        <fullName evidence="2">C1q domain-containing protein</fullName>
    </recommendedName>
</protein>
<accession>A0A7S3IP85</accession>
<sequence>MVLTVAPGLYEINFGFYCGKQPTIQVLVNGEPILSAVNNSSYVIHHSSGKLKQTGKQHSAGNLTGLTMIDFISLPARARVSVSYSGEKKCEGFLGLRKL</sequence>
<dbReference type="PANTHER" id="PTHR40131:SF1">
    <property type="entry name" value="C1Q DOMAIN-CONTAINING PROTEIN"/>
    <property type="match status" value="1"/>
</dbReference>
<dbReference type="EMBL" id="HBIH01020805">
    <property type="protein sequence ID" value="CAE0327621.1"/>
    <property type="molecule type" value="Transcribed_RNA"/>
</dbReference>
<organism evidence="1">
    <name type="scientific">Strombidium inclinatum</name>
    <dbReference type="NCBI Taxonomy" id="197538"/>
    <lineage>
        <taxon>Eukaryota</taxon>
        <taxon>Sar</taxon>
        <taxon>Alveolata</taxon>
        <taxon>Ciliophora</taxon>
        <taxon>Intramacronucleata</taxon>
        <taxon>Spirotrichea</taxon>
        <taxon>Oligotrichia</taxon>
        <taxon>Strombidiidae</taxon>
        <taxon>Strombidium</taxon>
    </lineage>
</organism>
<evidence type="ECO:0008006" key="2">
    <source>
        <dbReference type="Google" id="ProtNLM"/>
    </source>
</evidence>
<name>A0A7S3IP85_9SPIT</name>
<dbReference type="PANTHER" id="PTHR40131">
    <property type="entry name" value="C1Q DOMAIN-CONTAINING PROTEIN"/>
    <property type="match status" value="1"/>
</dbReference>
<reference evidence="1" key="1">
    <citation type="submission" date="2021-01" db="EMBL/GenBank/DDBJ databases">
        <authorList>
            <person name="Corre E."/>
            <person name="Pelletier E."/>
            <person name="Niang G."/>
            <person name="Scheremetjew M."/>
            <person name="Finn R."/>
            <person name="Kale V."/>
            <person name="Holt S."/>
            <person name="Cochrane G."/>
            <person name="Meng A."/>
            <person name="Brown T."/>
            <person name="Cohen L."/>
        </authorList>
    </citation>
    <scope>NUCLEOTIDE SEQUENCE</scope>
    <source>
        <strain evidence="1">S3</strain>
    </source>
</reference>
<dbReference type="AlphaFoldDB" id="A0A7S3IP85"/>